<keyword evidence="3" id="KW-1185">Reference proteome</keyword>
<evidence type="ECO:0000313" key="2">
    <source>
        <dbReference type="EMBL" id="SNT07200.1"/>
    </source>
</evidence>
<name>A0A239JN21_9SPHN</name>
<protein>
    <submittedName>
        <fullName evidence="2">Uncharacterized protein</fullName>
    </submittedName>
</protein>
<dbReference type="EMBL" id="FZOS01000036">
    <property type="protein sequence ID" value="SNT07200.1"/>
    <property type="molecule type" value="Genomic_DNA"/>
</dbReference>
<dbReference type="Proteomes" id="UP000198281">
    <property type="component" value="Unassembled WGS sequence"/>
</dbReference>
<gene>
    <name evidence="2" type="ORF">SAMN06295912_13622</name>
</gene>
<accession>A0A239JN21</accession>
<dbReference type="AlphaFoldDB" id="A0A239JN21"/>
<proteinExistence type="predicted"/>
<sequence length="223" mass="23735">MRSEIIDAWRVADEAMRPTPPTTIIAKLTPVLALSAGVGMSADDRGEWLAAAATALDGIPADLLAIGIEAARRTADHPSKIVPAINAAVGEFWSHRRDELRMCTRLGAFTKADTVGMGDSIGSTDGIHPSEVAETNRLMRKLGLKQRYRPDGAGYQLERGQPDPAGDAQPGDAPMPADTAVQRHEGPARNPTVNDYVALGVDRETAARFVAERTGQHGAKHDG</sequence>
<evidence type="ECO:0000313" key="3">
    <source>
        <dbReference type="Proteomes" id="UP000198281"/>
    </source>
</evidence>
<organism evidence="2 3">
    <name type="scientific">Edaphosphingomonas laterariae</name>
    <dbReference type="NCBI Taxonomy" id="861865"/>
    <lineage>
        <taxon>Bacteria</taxon>
        <taxon>Pseudomonadati</taxon>
        <taxon>Pseudomonadota</taxon>
        <taxon>Alphaproteobacteria</taxon>
        <taxon>Sphingomonadales</taxon>
        <taxon>Rhizorhabdaceae</taxon>
        <taxon>Edaphosphingomonas</taxon>
    </lineage>
</organism>
<reference evidence="3" key="1">
    <citation type="submission" date="2017-06" db="EMBL/GenBank/DDBJ databases">
        <authorList>
            <person name="Varghese N."/>
            <person name="Submissions S."/>
        </authorList>
    </citation>
    <scope>NUCLEOTIDE SEQUENCE [LARGE SCALE GENOMIC DNA]</scope>
    <source>
        <strain evidence="3">LNB2</strain>
    </source>
</reference>
<evidence type="ECO:0000256" key="1">
    <source>
        <dbReference type="SAM" id="MobiDB-lite"/>
    </source>
</evidence>
<feature type="region of interest" description="Disordered" evidence="1">
    <location>
        <begin position="152"/>
        <end position="196"/>
    </location>
</feature>